<keyword evidence="1" id="KW-0378">Hydrolase</keyword>
<dbReference type="EMBL" id="JAHQCW010000011">
    <property type="protein sequence ID" value="MBU9736634.1"/>
    <property type="molecule type" value="Genomic_DNA"/>
</dbReference>
<dbReference type="Proteomes" id="UP000712157">
    <property type="component" value="Unassembled WGS sequence"/>
</dbReference>
<dbReference type="GO" id="GO:0016787">
    <property type="term" value="F:hydrolase activity"/>
    <property type="evidence" value="ECO:0007669"/>
    <property type="project" value="UniProtKB-KW"/>
</dbReference>
<dbReference type="InterPro" id="IPR029018">
    <property type="entry name" value="Hex-like_dom2"/>
</dbReference>
<keyword evidence="3" id="KW-1185">Reference proteome</keyword>
<accession>A0A949JXX9</accession>
<dbReference type="AlphaFoldDB" id="A0A949JXX9"/>
<dbReference type="GO" id="GO:0005975">
    <property type="term" value="P:carbohydrate metabolic process"/>
    <property type="evidence" value="ECO:0007669"/>
    <property type="project" value="UniProtKB-ARBA"/>
</dbReference>
<name>A0A949JXX9_9FIRM</name>
<gene>
    <name evidence="2" type="ORF">KTH89_08790</name>
</gene>
<reference evidence="2" key="1">
    <citation type="submission" date="2021-06" db="EMBL/GenBank/DDBJ databases">
        <title>Description of novel taxa of the family Lachnospiraceae.</title>
        <authorList>
            <person name="Chaplin A.V."/>
            <person name="Sokolova S.R."/>
            <person name="Pikina A.P."/>
            <person name="Korzhanova M."/>
            <person name="Belova V."/>
            <person name="Korostin D."/>
            <person name="Efimov B.A."/>
        </authorList>
    </citation>
    <scope>NUCLEOTIDE SEQUENCE</scope>
    <source>
        <strain evidence="2">ASD5720</strain>
    </source>
</reference>
<organism evidence="2 3">
    <name type="scientific">Diplocloster agilis</name>
    <dbReference type="NCBI Taxonomy" id="2850323"/>
    <lineage>
        <taxon>Bacteria</taxon>
        <taxon>Bacillati</taxon>
        <taxon>Bacillota</taxon>
        <taxon>Clostridia</taxon>
        <taxon>Lachnospirales</taxon>
        <taxon>Lachnospiraceae</taxon>
        <taxon>Diplocloster</taxon>
    </lineage>
</organism>
<dbReference type="Gene3D" id="3.30.379.10">
    <property type="entry name" value="Chitobiase/beta-hexosaminidase domain 2-like"/>
    <property type="match status" value="1"/>
</dbReference>
<evidence type="ECO:0008006" key="4">
    <source>
        <dbReference type="Google" id="ProtNLM"/>
    </source>
</evidence>
<dbReference type="SUPFAM" id="SSF51445">
    <property type="entry name" value="(Trans)glycosidases"/>
    <property type="match status" value="1"/>
</dbReference>
<evidence type="ECO:0000313" key="3">
    <source>
        <dbReference type="Proteomes" id="UP000712157"/>
    </source>
</evidence>
<proteinExistence type="predicted"/>
<sequence>MLTDTLPKIREDIELELPHFPTRMQAVIFRLWEMVPAARLAEVLETDEAHIRQLAQDMALPPQKNTGEWMEKGYITIIRSAWYLLPYEQLLKLLDWDAEQLAYILKEDDFLDIKLGSLKPACEPVRYRELNEEERRETKRLREVMERYIRNLDGEDRTLPFAFFEKKIPPEESNCVPKEGGTKETESDPGTVCPNDKWVLDADPKCLKSEAVKQFFDDFHIDYGFTFTAQDEKNPVPEGRLTLRIHPEWQKEREYHELTIEKHRILIEAKEPDGIFRGLLYMEALSRSPGRLALPIASYRRTPSFTTRFIYSYCGIYGNAFDVPVLISYPEQLMKSYARLGINGVWLPAVLYKMTPFPFEPALSDGWQERMERLNELIALGRRYGIRIYLYLNEPRSMPLSFFEKYPELKGHTFGENASLCTQSEGVQRYIADAVKTLCEMAPGLGGFFTITRSENHTNCYSHVDTKDEQECPRCRNKEPWEVVAELNSLIARTARSVDPSIQVFAWTWSWSPMGNDGVRRCIEASDPGITLMCTNEEHLDYTVGPVKEHLRDYTLSRIGPSVQSRTFWDYAKANGHATAAKVQLNNTWEASTAPYIPVYENILKIMRNLKELGVENLMVSWTLGGYPSENLKFASSFFFEEENKSFSYEEALNFLYQEKAPAVSRAVHKFCEAFSNYPFYVESVYNGPHNAGPSNLLYGRPTGLKATMTCYAFDDLDSWRTIFEEELYEDCFRQVAEGWQEGMTELAALEECEFKDIARMCGILFTSSYNQIRFIRIRDGHIKLSPQDRRLALTELAKQELKLAVTTYRLMLRNPSIGYEAANHYYFNRSMLMEKVINCADLIRKYEN</sequence>
<evidence type="ECO:0000256" key="1">
    <source>
        <dbReference type="ARBA" id="ARBA00022801"/>
    </source>
</evidence>
<dbReference type="InterPro" id="IPR017853">
    <property type="entry name" value="GH"/>
</dbReference>
<dbReference type="RefSeq" id="WP_238721408.1">
    <property type="nucleotide sequence ID" value="NZ_JAHQCW010000011.1"/>
</dbReference>
<evidence type="ECO:0000313" key="2">
    <source>
        <dbReference type="EMBL" id="MBU9736634.1"/>
    </source>
</evidence>
<protein>
    <recommendedName>
        <fullName evidence="4">Beta-hexosaminidase bacterial type N-terminal domain-containing protein</fullName>
    </recommendedName>
</protein>
<comment type="caution">
    <text evidence="2">The sequence shown here is derived from an EMBL/GenBank/DDBJ whole genome shotgun (WGS) entry which is preliminary data.</text>
</comment>
<dbReference type="Gene3D" id="3.20.20.80">
    <property type="entry name" value="Glycosidases"/>
    <property type="match status" value="1"/>
</dbReference>